<dbReference type="Proteomes" id="UP001418637">
    <property type="component" value="Unassembled WGS sequence"/>
</dbReference>
<dbReference type="SMART" id="SM00318">
    <property type="entry name" value="SNc"/>
    <property type="match status" value="1"/>
</dbReference>
<dbReference type="Pfam" id="PF00565">
    <property type="entry name" value="SNase"/>
    <property type="match status" value="1"/>
</dbReference>
<sequence length="252" mass="28298">MIGLILTAQSAFAATQIRNNKACFDKEITTQVVGWNKYGDLMLSSGQTVYLADVIIPQWKGRNNRRFQEISKLFGKTVIVKLQSKPDRWKRYMAAVSHNNDDIAHKLVRKGQAIVSAREKTRLCTPQLLESEKEAREGKFGLWATNSFTPIAATDIQTLKEKNGQFVLVYGTIINIGERKNWTYLNFGTNWKNDLAAMIPAGIWGKLKETGLSVNEIKGRTVLLRGTVKFSDHWGPSIEIQATELLQLDGGV</sequence>
<evidence type="ECO:0000313" key="3">
    <source>
        <dbReference type="Proteomes" id="UP001418637"/>
    </source>
</evidence>
<protein>
    <submittedName>
        <fullName evidence="2">Thermonuclease family protein</fullName>
    </submittedName>
</protein>
<dbReference type="EMBL" id="JBBYXI010000004">
    <property type="protein sequence ID" value="MEN3931589.1"/>
    <property type="molecule type" value="Genomic_DNA"/>
</dbReference>
<accession>A0ABV0BKZ0</accession>
<keyword evidence="3" id="KW-1185">Reference proteome</keyword>
<organism evidence="2 3">
    <name type="scientific">Hohaiivirga grylli</name>
    <dbReference type="NCBI Taxonomy" id="3133970"/>
    <lineage>
        <taxon>Bacteria</taxon>
        <taxon>Pseudomonadati</taxon>
        <taxon>Pseudomonadota</taxon>
        <taxon>Alphaproteobacteria</taxon>
        <taxon>Hyphomicrobiales</taxon>
        <taxon>Methylobacteriaceae</taxon>
        <taxon>Hohaiivirga</taxon>
    </lineage>
</organism>
<dbReference type="InterPro" id="IPR016071">
    <property type="entry name" value="Staphylococal_nuclease_OB-fold"/>
</dbReference>
<dbReference type="Gene3D" id="2.40.50.90">
    <property type="match status" value="1"/>
</dbReference>
<dbReference type="SUPFAM" id="SSF50199">
    <property type="entry name" value="Staphylococcal nuclease"/>
    <property type="match status" value="1"/>
</dbReference>
<dbReference type="RefSeq" id="WP_346337630.1">
    <property type="nucleotide sequence ID" value="NZ_JBBYXI010000004.1"/>
</dbReference>
<reference evidence="2 3" key="1">
    <citation type="submission" date="2024-04" db="EMBL/GenBank/DDBJ databases">
        <title>A novel species isolated from cricket.</title>
        <authorList>
            <person name="Wang H.-C."/>
        </authorList>
    </citation>
    <scope>NUCLEOTIDE SEQUENCE [LARGE SCALE GENOMIC DNA]</scope>
    <source>
        <strain evidence="2 3">WL0021</strain>
    </source>
</reference>
<dbReference type="InterPro" id="IPR035437">
    <property type="entry name" value="SNase_OB-fold_sf"/>
</dbReference>
<comment type="caution">
    <text evidence="2">The sequence shown here is derived from an EMBL/GenBank/DDBJ whole genome shotgun (WGS) entry which is preliminary data.</text>
</comment>
<evidence type="ECO:0000313" key="2">
    <source>
        <dbReference type="EMBL" id="MEN3931589.1"/>
    </source>
</evidence>
<gene>
    <name evidence="2" type="ORF">WJT86_11045</name>
</gene>
<feature type="domain" description="TNase-like" evidence="1">
    <location>
        <begin position="26"/>
        <end position="145"/>
    </location>
</feature>
<evidence type="ECO:0000259" key="1">
    <source>
        <dbReference type="SMART" id="SM00318"/>
    </source>
</evidence>
<name>A0ABV0BKZ0_9HYPH</name>
<proteinExistence type="predicted"/>